<keyword evidence="2" id="KW-1185">Reference proteome</keyword>
<organism evidence="1 2">
    <name type="scientific">Hygrophoropsis aurantiaca</name>
    <dbReference type="NCBI Taxonomy" id="72124"/>
    <lineage>
        <taxon>Eukaryota</taxon>
        <taxon>Fungi</taxon>
        <taxon>Dikarya</taxon>
        <taxon>Basidiomycota</taxon>
        <taxon>Agaricomycotina</taxon>
        <taxon>Agaricomycetes</taxon>
        <taxon>Agaricomycetidae</taxon>
        <taxon>Boletales</taxon>
        <taxon>Coniophorineae</taxon>
        <taxon>Hygrophoropsidaceae</taxon>
        <taxon>Hygrophoropsis</taxon>
    </lineage>
</organism>
<feature type="non-terminal residue" evidence="1">
    <location>
        <position position="112"/>
    </location>
</feature>
<comment type="caution">
    <text evidence="1">The sequence shown here is derived from an EMBL/GenBank/DDBJ whole genome shotgun (WGS) entry which is preliminary data.</text>
</comment>
<evidence type="ECO:0000313" key="2">
    <source>
        <dbReference type="Proteomes" id="UP000790377"/>
    </source>
</evidence>
<dbReference type="Proteomes" id="UP000790377">
    <property type="component" value="Unassembled WGS sequence"/>
</dbReference>
<evidence type="ECO:0000313" key="1">
    <source>
        <dbReference type="EMBL" id="KAH7903036.1"/>
    </source>
</evidence>
<gene>
    <name evidence="1" type="ORF">BJ138DRAFT_980104</name>
</gene>
<feature type="non-terminal residue" evidence="1">
    <location>
        <position position="1"/>
    </location>
</feature>
<dbReference type="EMBL" id="MU269282">
    <property type="protein sequence ID" value="KAH7903036.1"/>
    <property type="molecule type" value="Genomic_DNA"/>
</dbReference>
<protein>
    <submittedName>
        <fullName evidence="1">Uncharacterized protein</fullName>
    </submittedName>
</protein>
<accession>A0ACB7ZPD1</accession>
<name>A0ACB7ZPD1_9AGAM</name>
<reference evidence="1" key="1">
    <citation type="journal article" date="2021" name="New Phytol.">
        <title>Evolutionary innovations through gain and loss of genes in the ectomycorrhizal Boletales.</title>
        <authorList>
            <person name="Wu G."/>
            <person name="Miyauchi S."/>
            <person name="Morin E."/>
            <person name="Kuo A."/>
            <person name="Drula E."/>
            <person name="Varga T."/>
            <person name="Kohler A."/>
            <person name="Feng B."/>
            <person name="Cao Y."/>
            <person name="Lipzen A."/>
            <person name="Daum C."/>
            <person name="Hundley H."/>
            <person name="Pangilinan J."/>
            <person name="Johnson J."/>
            <person name="Barry K."/>
            <person name="LaButti K."/>
            <person name="Ng V."/>
            <person name="Ahrendt S."/>
            <person name="Min B."/>
            <person name="Choi I.G."/>
            <person name="Park H."/>
            <person name="Plett J.M."/>
            <person name="Magnuson J."/>
            <person name="Spatafora J.W."/>
            <person name="Nagy L.G."/>
            <person name="Henrissat B."/>
            <person name="Grigoriev I.V."/>
            <person name="Yang Z.L."/>
            <person name="Xu J."/>
            <person name="Martin F.M."/>
        </authorList>
    </citation>
    <scope>NUCLEOTIDE SEQUENCE</scope>
    <source>
        <strain evidence="1">ATCC 28755</strain>
    </source>
</reference>
<sequence length="112" mass="12642">RRLVGSDLGRYGLFNWNNSMLFMHELLNTFTNAYTASGTLFSAFCLTVRWTYLDYGFHNEFCSDDTFVRVWFAFTRIQQLDSGMLCPTCGSSPEVISADGISLGTHVSKLTT</sequence>
<proteinExistence type="predicted"/>